<reference evidence="1" key="1">
    <citation type="submission" date="2021-06" db="EMBL/GenBank/DDBJ databases">
        <authorList>
            <person name="Kallberg Y."/>
            <person name="Tangrot J."/>
            <person name="Rosling A."/>
        </authorList>
    </citation>
    <scope>NUCLEOTIDE SEQUENCE</scope>
    <source>
        <strain evidence="1">MT106</strain>
    </source>
</reference>
<proteinExistence type="predicted"/>
<dbReference type="PROSITE" id="PS51221">
    <property type="entry name" value="TTL"/>
    <property type="match status" value="1"/>
</dbReference>
<dbReference type="PANTHER" id="PTHR47551">
    <property type="entry name" value="TUBULIN--TYROSINE LIGASE PBY1-RELATED"/>
    <property type="match status" value="1"/>
</dbReference>
<dbReference type="OrthoDB" id="202825at2759"/>
<dbReference type="InterPro" id="IPR004344">
    <property type="entry name" value="TTL/TTLL_fam"/>
</dbReference>
<evidence type="ECO:0000313" key="1">
    <source>
        <dbReference type="EMBL" id="CAG8613146.1"/>
    </source>
</evidence>
<dbReference type="SUPFAM" id="SSF56059">
    <property type="entry name" value="Glutathione synthetase ATP-binding domain-like"/>
    <property type="match status" value="1"/>
</dbReference>
<evidence type="ECO:0000313" key="2">
    <source>
        <dbReference type="Proteomes" id="UP000789831"/>
    </source>
</evidence>
<accession>A0A9N9CRP2</accession>
<gene>
    <name evidence="1" type="ORF">AGERDE_LOCUS9694</name>
</gene>
<name>A0A9N9CRP2_9GLOM</name>
<sequence>MFHLREWVIQRYISNPFLINNRKCHIRAYVLAVSNIKVYLCKDMLALFALLPYTPHEIQNTFSHITNTCIQSNEVTFVESDQVKLFWDLSDNDHDEHKNTNGTTENQGITKDDLLAIFNQIKEILSECFEAIVSEITQFMPMDNAFELFGFDFLIDVNKQVYLLEANSFPDFKQTGNRLSHVIADLFKETVELAVVPFFSKNVVKIDYNEKNGDDSRFVLVYEKLLLQ</sequence>
<dbReference type="Pfam" id="PF03133">
    <property type="entry name" value="TTL"/>
    <property type="match status" value="1"/>
</dbReference>
<protein>
    <submittedName>
        <fullName evidence="1">7766_t:CDS:1</fullName>
    </submittedName>
</protein>
<dbReference type="AlphaFoldDB" id="A0A9N9CRP2"/>
<dbReference type="Gene3D" id="3.30.470.20">
    <property type="entry name" value="ATP-grasp fold, B domain"/>
    <property type="match status" value="1"/>
</dbReference>
<comment type="caution">
    <text evidence="1">The sequence shown here is derived from an EMBL/GenBank/DDBJ whole genome shotgun (WGS) entry which is preliminary data.</text>
</comment>
<keyword evidence="2" id="KW-1185">Reference proteome</keyword>
<dbReference type="Proteomes" id="UP000789831">
    <property type="component" value="Unassembled WGS sequence"/>
</dbReference>
<dbReference type="PANTHER" id="PTHR47551:SF1">
    <property type="entry name" value="TUBULIN--TYROSINE LIGASE PBY1-RELATED"/>
    <property type="match status" value="1"/>
</dbReference>
<dbReference type="EMBL" id="CAJVPL010002531">
    <property type="protein sequence ID" value="CAG8613146.1"/>
    <property type="molecule type" value="Genomic_DNA"/>
</dbReference>
<dbReference type="InterPro" id="IPR027746">
    <property type="entry name" value="TTL"/>
</dbReference>
<organism evidence="1 2">
    <name type="scientific">Ambispora gerdemannii</name>
    <dbReference type="NCBI Taxonomy" id="144530"/>
    <lineage>
        <taxon>Eukaryota</taxon>
        <taxon>Fungi</taxon>
        <taxon>Fungi incertae sedis</taxon>
        <taxon>Mucoromycota</taxon>
        <taxon>Glomeromycotina</taxon>
        <taxon>Glomeromycetes</taxon>
        <taxon>Archaeosporales</taxon>
        <taxon>Ambisporaceae</taxon>
        <taxon>Ambispora</taxon>
    </lineage>
</organism>
<dbReference type="GO" id="GO:0000932">
    <property type="term" value="C:P-body"/>
    <property type="evidence" value="ECO:0007669"/>
    <property type="project" value="TreeGrafter"/>
</dbReference>